<dbReference type="OrthoDB" id="6197894at2"/>
<name>A0A5S9QXI2_9GAMM</name>
<accession>A0A5S9QXI2</accession>
<reference evidence="2 3" key="1">
    <citation type="submission" date="2019-11" db="EMBL/GenBank/DDBJ databases">
        <authorList>
            <person name="Holert J."/>
        </authorList>
    </citation>
    <scope>NUCLEOTIDE SEQUENCE [LARGE SCALE GENOMIC DNA]</scope>
    <source>
        <strain evidence="2">SB11_3</strain>
    </source>
</reference>
<evidence type="ECO:0000256" key="1">
    <source>
        <dbReference type="SAM" id="Coils"/>
    </source>
</evidence>
<keyword evidence="1" id="KW-0175">Coiled coil</keyword>
<feature type="coiled-coil region" evidence="1">
    <location>
        <begin position="4"/>
        <end position="31"/>
    </location>
</feature>
<dbReference type="Proteomes" id="UP000441399">
    <property type="component" value="Unassembled WGS sequence"/>
</dbReference>
<gene>
    <name evidence="2" type="ORF">OPDIPICF_03168</name>
</gene>
<keyword evidence="3" id="KW-1185">Reference proteome</keyword>
<sequence length="87" mass="9991">MTLKDSLEKSYKDLQQERDELRVQMHLASMDAKDSWDDLEHKWDALSLKLANAGDAASQASQEIETAIDMLAEEIKNGYKRIRDSLH</sequence>
<dbReference type="EMBL" id="CACSIO010000060">
    <property type="protein sequence ID" value="CAA0124596.1"/>
    <property type="molecule type" value="Genomic_DNA"/>
</dbReference>
<evidence type="ECO:0000313" key="3">
    <source>
        <dbReference type="Proteomes" id="UP000441399"/>
    </source>
</evidence>
<dbReference type="AlphaFoldDB" id="A0A5S9QXI2"/>
<protein>
    <submittedName>
        <fullName evidence="2">Uncharacterized protein</fullName>
    </submittedName>
</protein>
<organism evidence="2 3">
    <name type="scientific">BD1-7 clade bacterium</name>
    <dbReference type="NCBI Taxonomy" id="2029982"/>
    <lineage>
        <taxon>Bacteria</taxon>
        <taxon>Pseudomonadati</taxon>
        <taxon>Pseudomonadota</taxon>
        <taxon>Gammaproteobacteria</taxon>
        <taxon>Cellvibrionales</taxon>
        <taxon>Spongiibacteraceae</taxon>
        <taxon>BD1-7 clade</taxon>
    </lineage>
</organism>
<evidence type="ECO:0000313" key="2">
    <source>
        <dbReference type="EMBL" id="CAA0124596.1"/>
    </source>
</evidence>
<proteinExistence type="predicted"/>